<evidence type="ECO:0000313" key="2">
    <source>
        <dbReference type="EMBL" id="GBP61111.1"/>
    </source>
</evidence>
<dbReference type="AlphaFoldDB" id="A0A4C1XB59"/>
<evidence type="ECO:0000313" key="3">
    <source>
        <dbReference type="Proteomes" id="UP000299102"/>
    </source>
</evidence>
<accession>A0A4C1XB59</accession>
<reference evidence="2 3" key="1">
    <citation type="journal article" date="2019" name="Commun. Biol.">
        <title>The bagworm genome reveals a unique fibroin gene that provides high tensile strength.</title>
        <authorList>
            <person name="Kono N."/>
            <person name="Nakamura H."/>
            <person name="Ohtoshi R."/>
            <person name="Tomita M."/>
            <person name="Numata K."/>
            <person name="Arakawa K."/>
        </authorList>
    </citation>
    <scope>NUCLEOTIDE SEQUENCE [LARGE SCALE GENOMIC DNA]</scope>
</reference>
<sequence length="81" mass="9694">MHTEKFIVHLRTRGGIARVSTCCLLYNLLDRRGASLHRVDRELHQKQNQNRDIDRDKIEQTQRDRDHDEHNVISQYLAVEM</sequence>
<dbReference type="EMBL" id="BGZK01000804">
    <property type="protein sequence ID" value="GBP61111.1"/>
    <property type="molecule type" value="Genomic_DNA"/>
</dbReference>
<comment type="caution">
    <text evidence="2">The sequence shown here is derived from an EMBL/GenBank/DDBJ whole genome shotgun (WGS) entry which is preliminary data.</text>
</comment>
<gene>
    <name evidence="2" type="ORF">EVAR_89777_1</name>
</gene>
<protein>
    <submittedName>
        <fullName evidence="2">Uncharacterized protein</fullName>
    </submittedName>
</protein>
<proteinExistence type="predicted"/>
<feature type="region of interest" description="Disordered" evidence="1">
    <location>
        <begin position="41"/>
        <end position="71"/>
    </location>
</feature>
<evidence type="ECO:0000256" key="1">
    <source>
        <dbReference type="SAM" id="MobiDB-lite"/>
    </source>
</evidence>
<keyword evidence="3" id="KW-1185">Reference proteome</keyword>
<name>A0A4C1XB59_EUMVA</name>
<dbReference type="Proteomes" id="UP000299102">
    <property type="component" value="Unassembled WGS sequence"/>
</dbReference>
<organism evidence="2 3">
    <name type="scientific">Eumeta variegata</name>
    <name type="common">Bagworm moth</name>
    <name type="synonym">Eumeta japonica</name>
    <dbReference type="NCBI Taxonomy" id="151549"/>
    <lineage>
        <taxon>Eukaryota</taxon>
        <taxon>Metazoa</taxon>
        <taxon>Ecdysozoa</taxon>
        <taxon>Arthropoda</taxon>
        <taxon>Hexapoda</taxon>
        <taxon>Insecta</taxon>
        <taxon>Pterygota</taxon>
        <taxon>Neoptera</taxon>
        <taxon>Endopterygota</taxon>
        <taxon>Lepidoptera</taxon>
        <taxon>Glossata</taxon>
        <taxon>Ditrysia</taxon>
        <taxon>Tineoidea</taxon>
        <taxon>Psychidae</taxon>
        <taxon>Oiketicinae</taxon>
        <taxon>Eumeta</taxon>
    </lineage>
</organism>